<keyword evidence="4" id="KW-1185">Reference proteome</keyword>
<reference evidence="3" key="1">
    <citation type="submission" date="2023-06" db="EMBL/GenBank/DDBJ databases">
        <title>Genome-scale phylogeny and comparative genomics of the fungal order Sordariales.</title>
        <authorList>
            <consortium name="Lawrence Berkeley National Laboratory"/>
            <person name="Hensen N."/>
            <person name="Bonometti L."/>
            <person name="Westerberg I."/>
            <person name="Brannstrom I.O."/>
            <person name="Guillou S."/>
            <person name="Cros-Aarteil S."/>
            <person name="Calhoun S."/>
            <person name="Haridas S."/>
            <person name="Kuo A."/>
            <person name="Mondo S."/>
            <person name="Pangilinan J."/>
            <person name="Riley R."/>
            <person name="LaButti K."/>
            <person name="Andreopoulos B."/>
            <person name="Lipzen A."/>
            <person name="Chen C."/>
            <person name="Yanf M."/>
            <person name="Daum C."/>
            <person name="Ng V."/>
            <person name="Clum A."/>
            <person name="Steindorff A."/>
            <person name="Ohm R."/>
            <person name="Martin F."/>
            <person name="Silar P."/>
            <person name="Natvig D."/>
            <person name="Lalanne C."/>
            <person name="Gautier V."/>
            <person name="Ament-velasquez S.L."/>
            <person name="Kruys A."/>
            <person name="Hutchinson M.I."/>
            <person name="Powell A.J."/>
            <person name="Barry K."/>
            <person name="Miller A.N."/>
            <person name="Grigoriev I.V."/>
            <person name="Debuchy R."/>
            <person name="Gladieux P."/>
            <person name="Thoren M.H."/>
            <person name="Johannesson H."/>
        </authorList>
    </citation>
    <scope>NUCLEOTIDE SEQUENCE</scope>
    <source>
        <strain evidence="3">SMH3187-1</strain>
    </source>
</reference>
<dbReference type="EMBL" id="JAUKUD010000001">
    <property type="protein sequence ID" value="KAK0752804.1"/>
    <property type="molecule type" value="Genomic_DNA"/>
</dbReference>
<dbReference type="AlphaFoldDB" id="A0AA40KB99"/>
<evidence type="ECO:0000313" key="3">
    <source>
        <dbReference type="EMBL" id="KAK0752804.1"/>
    </source>
</evidence>
<name>A0AA40KB99_9PEZI</name>
<evidence type="ECO:0000256" key="1">
    <source>
        <dbReference type="SAM" id="MobiDB-lite"/>
    </source>
</evidence>
<gene>
    <name evidence="3" type="ORF">B0T18DRAFT_451117</name>
</gene>
<proteinExistence type="predicted"/>
<organism evidence="3 4">
    <name type="scientific">Schizothecium vesticola</name>
    <dbReference type="NCBI Taxonomy" id="314040"/>
    <lineage>
        <taxon>Eukaryota</taxon>
        <taxon>Fungi</taxon>
        <taxon>Dikarya</taxon>
        <taxon>Ascomycota</taxon>
        <taxon>Pezizomycotina</taxon>
        <taxon>Sordariomycetes</taxon>
        <taxon>Sordariomycetidae</taxon>
        <taxon>Sordariales</taxon>
        <taxon>Schizotheciaceae</taxon>
        <taxon>Schizothecium</taxon>
    </lineage>
</organism>
<evidence type="ECO:0000313" key="4">
    <source>
        <dbReference type="Proteomes" id="UP001172155"/>
    </source>
</evidence>
<keyword evidence="2" id="KW-0732">Signal</keyword>
<comment type="caution">
    <text evidence="3">The sequence shown here is derived from an EMBL/GenBank/DDBJ whole genome shotgun (WGS) entry which is preliminary data.</text>
</comment>
<dbReference type="Proteomes" id="UP001172155">
    <property type="component" value="Unassembled WGS sequence"/>
</dbReference>
<feature type="chain" id="PRO_5041268163" evidence="2">
    <location>
        <begin position="21"/>
        <end position="337"/>
    </location>
</feature>
<evidence type="ECO:0000256" key="2">
    <source>
        <dbReference type="SAM" id="SignalP"/>
    </source>
</evidence>
<feature type="compositionally biased region" description="Basic and acidic residues" evidence="1">
    <location>
        <begin position="108"/>
        <end position="118"/>
    </location>
</feature>
<protein>
    <submittedName>
        <fullName evidence="3">Uncharacterized protein</fullName>
    </submittedName>
</protein>
<accession>A0AA40KB99</accession>
<sequence length="337" mass="37397">MRFLLASISLVSFLAQHALSSSATGLELVQQYYLYRMECMVYGPDKTKLVGDNQRLPPTAGSFGVGAQEPVHPRPKGSAENGMLTFFEFERDLTDPDRVNGINKKDKKPVGDKDKYNMDDTTGGRMTTNPDGKLIGEKFLSWNRGMTVPWRLTTEIYDEVLADWQQKTAASRGKKVMPSYTGAGTAAKMGEILDKVRKDFDSLPNKGLGLADAFNDLFGKFKKNLDDGVAYRRLDNAAKTIDWYEKAMKWPRADLVIEKVTLPDGSTFDDLNTDKTVAGFNGDATKLAKWQKDTTALSGAPGKQRNGGDYKMVASHLNVIQAWQRVQSTARVPTDEC</sequence>
<feature type="signal peptide" evidence="2">
    <location>
        <begin position="1"/>
        <end position="20"/>
    </location>
</feature>
<feature type="region of interest" description="Disordered" evidence="1">
    <location>
        <begin position="97"/>
        <end position="130"/>
    </location>
</feature>